<dbReference type="HAMAP" id="MF_01665">
    <property type="entry name" value="HemeA_synth_type2"/>
    <property type="match status" value="1"/>
</dbReference>
<feature type="transmembrane region" description="Helical" evidence="12">
    <location>
        <begin position="250"/>
        <end position="273"/>
    </location>
</feature>
<feature type="transmembrane region" description="Helical" evidence="12">
    <location>
        <begin position="368"/>
        <end position="386"/>
    </location>
</feature>
<name>A0A6G1QZZ1_CHAAH</name>
<keyword evidence="8" id="KW-0350">Heme biosynthesis</keyword>
<feature type="transmembrane region" description="Helical" evidence="12">
    <location>
        <begin position="309"/>
        <end position="326"/>
    </location>
</feature>
<dbReference type="AlphaFoldDB" id="A0A6G1QZZ1"/>
<comment type="catalytic activity">
    <reaction evidence="11">
        <text>Fe(II)-heme o + 2 A + H2O = Fe(II)-heme a + 2 AH2</text>
        <dbReference type="Rhea" id="RHEA:63388"/>
        <dbReference type="ChEBI" id="CHEBI:13193"/>
        <dbReference type="ChEBI" id="CHEBI:15377"/>
        <dbReference type="ChEBI" id="CHEBI:17499"/>
        <dbReference type="ChEBI" id="CHEBI:60530"/>
        <dbReference type="ChEBI" id="CHEBI:61715"/>
        <dbReference type="EC" id="1.17.99.9"/>
    </reaction>
    <physiologicalReaction direction="left-to-right" evidence="11">
        <dbReference type="Rhea" id="RHEA:63389"/>
    </physiologicalReaction>
</comment>
<dbReference type="Proteomes" id="UP000503349">
    <property type="component" value="Chromosome 1"/>
</dbReference>
<keyword evidence="14" id="KW-1185">Reference proteome</keyword>
<comment type="pathway">
    <text evidence="10">Porphyrin-containing compound metabolism; heme A biosynthesis; heme A from heme O: step 1/1.</text>
</comment>
<evidence type="ECO:0000256" key="6">
    <source>
        <dbReference type="ARBA" id="ARBA00023002"/>
    </source>
</evidence>
<evidence type="ECO:0000256" key="3">
    <source>
        <dbReference type="ARBA" id="ARBA00022692"/>
    </source>
</evidence>
<evidence type="ECO:0000256" key="11">
    <source>
        <dbReference type="ARBA" id="ARBA00048044"/>
    </source>
</evidence>
<sequence length="393" mass="44199">MHYPFRQTRPSVMKYLRSPQLRQWLVKQGRSTMTAVASSANAIPNAATNRIVGRWLLGCSGLVVGAIVLGGVTRLTESGLSMVDWHLVREMKPPQSQAEWEAEFSKYQQFPEFKIMNHEMTLPEFKFIFYMEWGHRMWGRLVGLAYIVPTIYFWRKGYFTRSIKGKVLGLCGFVFFQGLLGWYMVKSGLEEKPESYDIPRVSQYRLSAHLGSALLLYCASLWIGLTLLLPTNKLAETKHLMQLRRFAKGTTGLVFLTALSGAFVAGLDAGLVYNSFPKMGERWIPDDLLAFSPTLKNIFENPTTVQFDHRIMGISSLAAITGLYLFSRRMLLPRRAKIALSLLAAMAYGQVALGISTLLLYVPTSLAATHQTGSVALLSLAIWVLAELRKMPK</sequence>
<keyword evidence="5 12" id="KW-1133">Transmembrane helix</keyword>
<keyword evidence="6" id="KW-0560">Oxidoreductase</keyword>
<feature type="transmembrane region" description="Helical" evidence="12">
    <location>
        <begin position="338"/>
        <end position="362"/>
    </location>
</feature>
<dbReference type="SUPFAM" id="SSF50494">
    <property type="entry name" value="Trypsin-like serine proteases"/>
    <property type="match status" value="1"/>
</dbReference>
<feature type="transmembrane region" description="Helical" evidence="12">
    <location>
        <begin position="205"/>
        <end position="229"/>
    </location>
</feature>
<evidence type="ECO:0000256" key="7">
    <source>
        <dbReference type="ARBA" id="ARBA00023004"/>
    </source>
</evidence>
<dbReference type="InterPro" id="IPR003780">
    <property type="entry name" value="COX15/CtaA_fam"/>
</dbReference>
<comment type="cofactor">
    <cofactor evidence="1">
        <name>heme b</name>
        <dbReference type="ChEBI" id="CHEBI:60344"/>
    </cofactor>
</comment>
<evidence type="ECO:0000256" key="10">
    <source>
        <dbReference type="ARBA" id="ARBA00044501"/>
    </source>
</evidence>
<reference evidence="14" key="2">
    <citation type="submission" date="2019-02" db="EMBL/GenBank/DDBJ databases">
        <title>Opniocepnalus argus Var Kimnra genome.</title>
        <authorList>
            <person name="Zhou C."/>
            <person name="Xiao S."/>
        </authorList>
    </citation>
    <scope>NUCLEOTIDE SEQUENCE [LARGE SCALE GENOMIC DNA]</scope>
</reference>
<evidence type="ECO:0000256" key="4">
    <source>
        <dbReference type="ARBA" id="ARBA00022723"/>
    </source>
</evidence>
<keyword evidence="9 12" id="KW-0472">Membrane</keyword>
<gene>
    <name evidence="13" type="ORF">EXN66_Car001425</name>
</gene>
<evidence type="ECO:0000256" key="1">
    <source>
        <dbReference type="ARBA" id="ARBA00001970"/>
    </source>
</evidence>
<dbReference type="GO" id="GO:0120547">
    <property type="term" value="F:heme A synthase activity"/>
    <property type="evidence" value="ECO:0007669"/>
    <property type="project" value="UniProtKB-EC"/>
</dbReference>
<dbReference type="InterPro" id="IPR023754">
    <property type="entry name" value="HemeA_Synthase_type2"/>
</dbReference>
<dbReference type="Pfam" id="PF02628">
    <property type="entry name" value="COX15-CtaA"/>
    <property type="match status" value="1"/>
</dbReference>
<dbReference type="GO" id="GO:0006784">
    <property type="term" value="P:heme A biosynthetic process"/>
    <property type="evidence" value="ECO:0007669"/>
    <property type="project" value="InterPro"/>
</dbReference>
<accession>A0A6G1QZZ1</accession>
<dbReference type="PANTHER" id="PTHR23289">
    <property type="entry name" value="CYTOCHROME C OXIDASE ASSEMBLY PROTEIN COX15"/>
    <property type="match status" value="1"/>
</dbReference>
<evidence type="ECO:0000313" key="14">
    <source>
        <dbReference type="Proteomes" id="UP000503349"/>
    </source>
</evidence>
<dbReference type="GO" id="GO:0005743">
    <property type="term" value="C:mitochondrial inner membrane"/>
    <property type="evidence" value="ECO:0007669"/>
    <property type="project" value="TreeGrafter"/>
</dbReference>
<evidence type="ECO:0000256" key="8">
    <source>
        <dbReference type="ARBA" id="ARBA00023133"/>
    </source>
</evidence>
<dbReference type="InterPro" id="IPR009003">
    <property type="entry name" value="Peptidase_S1_PA"/>
</dbReference>
<dbReference type="GO" id="GO:0046872">
    <property type="term" value="F:metal ion binding"/>
    <property type="evidence" value="ECO:0007669"/>
    <property type="project" value="UniProtKB-KW"/>
</dbReference>
<protein>
    <submittedName>
        <fullName evidence="13">Cytochrome c oxidase assembly protein COX15-like protein</fullName>
    </submittedName>
</protein>
<dbReference type="PANTHER" id="PTHR23289:SF2">
    <property type="entry name" value="CYTOCHROME C OXIDASE ASSEMBLY PROTEIN COX15 HOMOLOG"/>
    <property type="match status" value="1"/>
</dbReference>
<evidence type="ECO:0000256" key="12">
    <source>
        <dbReference type="SAM" id="Phobius"/>
    </source>
</evidence>
<comment type="subcellular location">
    <subcellularLocation>
        <location evidence="2">Membrane</location>
        <topology evidence="2">Multi-pass membrane protein</topology>
    </subcellularLocation>
</comment>
<keyword evidence="4" id="KW-0479">Metal-binding</keyword>
<evidence type="ECO:0000256" key="9">
    <source>
        <dbReference type="ARBA" id="ARBA00023136"/>
    </source>
</evidence>
<reference evidence="13 14" key="1">
    <citation type="submission" date="2019-02" db="EMBL/GenBank/DDBJ databases">
        <title>Opniocepnalus argus genome.</title>
        <authorList>
            <person name="Zhou C."/>
            <person name="Xiao S."/>
        </authorList>
    </citation>
    <scope>NUCLEOTIDE SEQUENCE [LARGE SCALE GENOMIC DNA]</scope>
    <source>
        <strain evidence="13">OARG1902GOOAL</strain>
        <tissue evidence="13">Muscle</tissue>
    </source>
</reference>
<evidence type="ECO:0000313" key="13">
    <source>
        <dbReference type="EMBL" id="KAF3708251.1"/>
    </source>
</evidence>
<feature type="transmembrane region" description="Helical" evidence="12">
    <location>
        <begin position="137"/>
        <end position="155"/>
    </location>
</feature>
<evidence type="ECO:0000256" key="2">
    <source>
        <dbReference type="ARBA" id="ARBA00004141"/>
    </source>
</evidence>
<keyword evidence="7" id="KW-0408">Iron</keyword>
<keyword evidence="3 12" id="KW-0812">Transmembrane</keyword>
<dbReference type="GO" id="GO:0016653">
    <property type="term" value="F:oxidoreductase activity, acting on NAD(P)H, heme protein as acceptor"/>
    <property type="evidence" value="ECO:0007669"/>
    <property type="project" value="TreeGrafter"/>
</dbReference>
<feature type="transmembrane region" description="Helical" evidence="12">
    <location>
        <begin position="55"/>
        <end position="75"/>
    </location>
</feature>
<evidence type="ECO:0000256" key="5">
    <source>
        <dbReference type="ARBA" id="ARBA00022989"/>
    </source>
</evidence>
<organism evidence="13 14">
    <name type="scientific">Channa argus</name>
    <name type="common">Northern snakehead</name>
    <name type="synonym">Ophicephalus argus</name>
    <dbReference type="NCBI Taxonomy" id="215402"/>
    <lineage>
        <taxon>Eukaryota</taxon>
        <taxon>Metazoa</taxon>
        <taxon>Chordata</taxon>
        <taxon>Craniata</taxon>
        <taxon>Vertebrata</taxon>
        <taxon>Euteleostomi</taxon>
        <taxon>Actinopterygii</taxon>
        <taxon>Neopterygii</taxon>
        <taxon>Teleostei</taxon>
        <taxon>Neoteleostei</taxon>
        <taxon>Acanthomorphata</taxon>
        <taxon>Anabantaria</taxon>
        <taxon>Anabantiformes</taxon>
        <taxon>Channoidei</taxon>
        <taxon>Channidae</taxon>
        <taxon>Channa</taxon>
    </lineage>
</organism>
<dbReference type="EMBL" id="CM015712">
    <property type="protein sequence ID" value="KAF3708251.1"/>
    <property type="molecule type" value="Genomic_DNA"/>
</dbReference>
<proteinExistence type="inferred from homology"/>
<feature type="transmembrane region" description="Helical" evidence="12">
    <location>
        <begin position="167"/>
        <end position="185"/>
    </location>
</feature>